<evidence type="ECO:0000313" key="7">
    <source>
        <dbReference type="Proteomes" id="UP000738359"/>
    </source>
</evidence>
<feature type="domain" description="Crinkler effector protein N-terminal" evidence="5">
    <location>
        <begin position="6"/>
        <end position="106"/>
    </location>
</feature>
<gene>
    <name evidence="6" type="ORF">BGZ70_005179</name>
</gene>
<evidence type="ECO:0000256" key="1">
    <source>
        <dbReference type="ARBA" id="ARBA00004340"/>
    </source>
</evidence>
<feature type="region of interest" description="Disordered" evidence="4">
    <location>
        <begin position="845"/>
        <end position="884"/>
    </location>
</feature>
<dbReference type="OrthoDB" id="2393824at2759"/>
<sequence>MDYPLAMFCLVDGEVPSRAFQVSISSTATVSDLKKLIKAEKTNDFSDVDADKLTLWRVSYPITAANRHTAVLLSSMDSATELEPMDDIADVFQDMPPKRTVHVIVQRPPPARASPSLFGHLSEPFRPESPTDIRADLDKITIEFFNPASQHIKFLDEFVRGSRNLPLTKGSIPGLPAVSGCGKTRTAVDLLSRCWGFYFNAGAADYGSSDLHSLDRALFTNSSFYMSNDVVANTEKVQCLTYGLLYSRLLILEYCLNLAKGTDTFSCQRWMLLQVATPAFEDIFLALFSLIFNYLHIRLQTSTAMNRNVSIMVEQLFREVKDLLRSSSPSSTVHSKFLVVLDESQILGRLSSASFLDSNKTVRPVLAPVLYAFRRLAGDASKDVCVMPCGTGLSSYDLTWAGGSASGDKMSTDEYSAAEFSDTVVDFAGWTDEEAIRSYVKRLGKGLGNEAEKRLEQLIPPEAISRLFRKLRGRFRPIVSTIEDIIVTDDPMAWEQRILEREYRLTTAYIPLTDNERKRLEGNLCGELRRMFALVRQDPDSVAFAEFRNVEATLRLAVATYVTQGGYMAFKGQLPSLVEAAFGRIRLVNDTYCTTIDEPFALLAADNYCLSIDPNYSQHRHDQLERSPTERTRGKEWEFSIPFEMVHLFHKKTVSTRLFHGAEPPHEMFQREATIAGWSGSMRTTGSQEMTMDEFLDAHVNKNSLRDDEPVPPFFYPEEHLSGPDIVFVVRFSGPDSASGDIVCPVFVQLKLCVKLSASEVAQAHSTVQPSKIKRHGVNNLSDYCKHGHFISLIVCYPVEVADYFLDRPLTIHKDGPTEITLTIDDSNIGDLFTERHVKTLENTKRRAAEMAATSKEVKRRKREKSSPRNSQLILSPAQDDKMA</sequence>
<dbReference type="Proteomes" id="UP000738359">
    <property type="component" value="Unassembled WGS sequence"/>
</dbReference>
<protein>
    <recommendedName>
        <fullName evidence="5">Crinkler effector protein N-terminal domain-containing protein</fullName>
    </recommendedName>
</protein>
<comment type="subcellular location">
    <subcellularLocation>
        <location evidence="1">Host cell</location>
    </subcellularLocation>
    <subcellularLocation>
        <location evidence="2">Secreted</location>
    </subcellularLocation>
</comment>
<proteinExistence type="predicted"/>
<evidence type="ECO:0000256" key="3">
    <source>
        <dbReference type="ARBA" id="ARBA00022525"/>
    </source>
</evidence>
<dbReference type="EMBL" id="JAAAHY010000274">
    <property type="protein sequence ID" value="KAF9965237.1"/>
    <property type="molecule type" value="Genomic_DNA"/>
</dbReference>
<evidence type="ECO:0000313" key="6">
    <source>
        <dbReference type="EMBL" id="KAF9965237.1"/>
    </source>
</evidence>
<evidence type="ECO:0000256" key="4">
    <source>
        <dbReference type="SAM" id="MobiDB-lite"/>
    </source>
</evidence>
<dbReference type="AlphaFoldDB" id="A0A9P6J9M3"/>
<dbReference type="GO" id="GO:0043657">
    <property type="term" value="C:host cell"/>
    <property type="evidence" value="ECO:0007669"/>
    <property type="project" value="UniProtKB-SubCell"/>
</dbReference>
<comment type="caution">
    <text evidence="6">The sequence shown here is derived from an EMBL/GenBank/DDBJ whole genome shotgun (WGS) entry which is preliminary data.</text>
</comment>
<dbReference type="InterPro" id="IPR045379">
    <property type="entry name" value="Crinkler_N"/>
</dbReference>
<name>A0A9P6J9M3_MORAP</name>
<accession>A0A9P6J9M3</accession>
<reference evidence="6" key="1">
    <citation type="journal article" date="2020" name="Fungal Divers.">
        <title>Resolving the Mortierellaceae phylogeny through synthesis of multi-gene phylogenetics and phylogenomics.</title>
        <authorList>
            <person name="Vandepol N."/>
            <person name="Liber J."/>
            <person name="Desiro A."/>
            <person name="Na H."/>
            <person name="Kennedy M."/>
            <person name="Barry K."/>
            <person name="Grigoriev I.V."/>
            <person name="Miller A.N."/>
            <person name="O'Donnell K."/>
            <person name="Stajich J.E."/>
            <person name="Bonito G."/>
        </authorList>
    </citation>
    <scope>NUCLEOTIDE SEQUENCE</scope>
    <source>
        <strain evidence="6">CK1249</strain>
    </source>
</reference>
<dbReference type="GO" id="GO:0005576">
    <property type="term" value="C:extracellular region"/>
    <property type="evidence" value="ECO:0007669"/>
    <property type="project" value="UniProtKB-SubCell"/>
</dbReference>
<keyword evidence="3" id="KW-0964">Secreted</keyword>
<keyword evidence="7" id="KW-1185">Reference proteome</keyword>
<organism evidence="6 7">
    <name type="scientific">Mortierella alpina</name>
    <name type="common">Oleaginous fungus</name>
    <name type="synonym">Mortierella renispora</name>
    <dbReference type="NCBI Taxonomy" id="64518"/>
    <lineage>
        <taxon>Eukaryota</taxon>
        <taxon>Fungi</taxon>
        <taxon>Fungi incertae sedis</taxon>
        <taxon>Mucoromycota</taxon>
        <taxon>Mortierellomycotina</taxon>
        <taxon>Mortierellomycetes</taxon>
        <taxon>Mortierellales</taxon>
        <taxon>Mortierellaceae</taxon>
        <taxon>Mortierella</taxon>
    </lineage>
</organism>
<dbReference type="Pfam" id="PF20147">
    <property type="entry name" value="Crinkler"/>
    <property type="match status" value="1"/>
</dbReference>
<evidence type="ECO:0000259" key="5">
    <source>
        <dbReference type="Pfam" id="PF20147"/>
    </source>
</evidence>
<evidence type="ECO:0000256" key="2">
    <source>
        <dbReference type="ARBA" id="ARBA00004613"/>
    </source>
</evidence>